<dbReference type="InterPro" id="IPR025233">
    <property type="entry name" value="DUF4176"/>
</dbReference>
<evidence type="ECO:0000313" key="1">
    <source>
        <dbReference type="EMBL" id="GLG91566.1"/>
    </source>
</evidence>
<organism evidence="1 2">
    <name type="scientific">Sellimonas catena</name>
    <dbReference type="NCBI Taxonomy" id="2994035"/>
    <lineage>
        <taxon>Bacteria</taxon>
        <taxon>Bacillati</taxon>
        <taxon>Bacillota</taxon>
        <taxon>Clostridia</taxon>
        <taxon>Lachnospirales</taxon>
        <taxon>Lachnospiraceae</taxon>
        <taxon>Sellimonas</taxon>
    </lineage>
</organism>
<protein>
    <recommendedName>
        <fullName evidence="3">DUF4176 domain-containing protein</fullName>
    </recommendedName>
</protein>
<accession>A0A9W6FH32</accession>
<evidence type="ECO:0008006" key="3">
    <source>
        <dbReference type="Google" id="ProtNLM"/>
    </source>
</evidence>
<name>A0A9W6FH32_9FIRM</name>
<reference evidence="1" key="1">
    <citation type="submission" date="2022-11" db="EMBL/GenBank/DDBJ databases">
        <title>Draft genome sequence of Sellimonas catena strain 18CBH55.</title>
        <authorList>
            <person name="Hisatomi A."/>
            <person name="Ohkuma M."/>
            <person name="Sakamoto M."/>
        </authorList>
    </citation>
    <scope>NUCLEOTIDE SEQUENCE</scope>
    <source>
        <strain evidence="1">18CBH55</strain>
    </source>
</reference>
<comment type="caution">
    <text evidence="1">The sequence shown here is derived from an EMBL/GenBank/DDBJ whole genome shotgun (WGS) entry which is preliminary data.</text>
</comment>
<gene>
    <name evidence="1" type="ORF">Selli2_29930</name>
</gene>
<dbReference type="EMBL" id="BSCH01000022">
    <property type="protein sequence ID" value="GLG91566.1"/>
    <property type="molecule type" value="Genomic_DNA"/>
</dbReference>
<dbReference type="Pfam" id="PF13780">
    <property type="entry name" value="DUF4176"/>
    <property type="match status" value="1"/>
</dbReference>
<dbReference type="RefSeq" id="WP_281845742.1">
    <property type="nucleotide sequence ID" value="NZ_BSCH01000022.1"/>
</dbReference>
<reference evidence="1" key="3">
    <citation type="journal article" date="2023" name="Int. J. Syst. Evol. Microbiol.">
        <title>Sellimonas catena sp. nov., isolated from human faeces.</title>
        <authorList>
            <person name="Hisatomi A."/>
            <person name="Ohkuma M."/>
            <person name="Sakamoto M."/>
        </authorList>
    </citation>
    <scope>NUCLEOTIDE SEQUENCE</scope>
    <source>
        <strain evidence="1">18CBH55</strain>
    </source>
</reference>
<reference evidence="1" key="2">
    <citation type="submission" date="2022-11" db="EMBL/GenBank/DDBJ databases">
        <title>Draft genome sequence of Sellimonas catena strain 18CBH55.</title>
        <authorList>
            <person name="Atsushi H."/>
            <person name="Moriya O."/>
            <person name="Mitsuo S."/>
        </authorList>
    </citation>
    <scope>NUCLEOTIDE SEQUENCE</scope>
    <source>
        <strain evidence="1">18CBH55</strain>
    </source>
</reference>
<proteinExistence type="predicted"/>
<sequence>MKIRDLLPIGSIVLLKDGEKKLMIIGIMQNDAGNTSKTYDYLGVLYPEGHIGEGFQYLFNHEDINEIFFRGFEDNERTEFLSRLENIYER</sequence>
<dbReference type="Proteomes" id="UP001145094">
    <property type="component" value="Unassembled WGS sequence"/>
</dbReference>
<evidence type="ECO:0000313" key="2">
    <source>
        <dbReference type="Proteomes" id="UP001145094"/>
    </source>
</evidence>
<dbReference type="AlphaFoldDB" id="A0A9W6FH32"/>